<sequence length="365" mass="41841">MQIDGHHALTYVVARIAGMEKQQAEKLAYSAQYVDEATNSNPVRFKNGAMYDRIASAHKMLDYRNSSQLANHLSWIPFHFLPGNQGLPAGESPQGHFTKRLVCFPDSPISRDMLRMVMKYREQPFGLHMFGIAMHVYADTFAHQGFAGITHEINEVEEIEPVGHPHIQDKGLWARVKDEFLNFSLSSVAPLGHGPALSFPDRPYCHWSYLDSEDNLVVRDNPQIFSDAANQMYKAIRCYLAGDNTMVLENYDNIPGVQMNVIRQAFETIIHEEGEDRHKDWLHWIAMNKFGFGEEKIQFIAKGKGSWKQAARGKAIPIFGSEDLVAYKYREEFLHSDWKYFHDALKTFRLEIVRDILPEYGICVA</sequence>
<proteinExistence type="predicted"/>
<dbReference type="EMBL" id="FXXI01000008">
    <property type="protein sequence ID" value="SMS02135.1"/>
    <property type="molecule type" value="Genomic_DNA"/>
</dbReference>
<dbReference type="InterPro" id="IPR046653">
    <property type="entry name" value="DUF6765"/>
</dbReference>
<evidence type="ECO:0000313" key="2">
    <source>
        <dbReference type="EMBL" id="SMS02135.1"/>
    </source>
</evidence>
<dbReference type="RefSeq" id="WP_087482157.1">
    <property type="nucleotide sequence ID" value="NZ_AP024884.1"/>
</dbReference>
<keyword evidence="4" id="KW-1185">Reference proteome</keyword>
<protein>
    <submittedName>
        <fullName evidence="1">DUF6765 family protein</fullName>
    </submittedName>
</protein>
<accession>A0A1Y6IWS9</accession>
<dbReference type="EMBL" id="JAWRCO010000002">
    <property type="protein sequence ID" value="MDW6005425.1"/>
    <property type="molecule type" value="Genomic_DNA"/>
</dbReference>
<reference evidence="2 3" key="1">
    <citation type="submission" date="2017-05" db="EMBL/GenBank/DDBJ databases">
        <authorList>
            <person name="Song R."/>
            <person name="Chenine A.L."/>
            <person name="Ruprecht R.M."/>
        </authorList>
    </citation>
    <scope>NUCLEOTIDE SEQUENCE [LARGE SCALE GENOMIC DNA]</scope>
    <source>
        <strain evidence="2 3">CECT 7927</strain>
    </source>
</reference>
<dbReference type="AlphaFoldDB" id="A0A1Y6IWS9"/>
<reference evidence="1 4" key="2">
    <citation type="submission" date="2023-11" db="EMBL/GenBank/DDBJ databases">
        <title>Plant-associative lifestyle of Vibrio porteresiae and its evolutionary dynamics.</title>
        <authorList>
            <person name="Rameshkumar N."/>
            <person name="Kirti K."/>
        </authorList>
    </citation>
    <scope>NUCLEOTIDE SEQUENCE [LARGE SCALE GENOMIC DNA]</scope>
    <source>
        <strain evidence="1 4">MSSRF38</strain>
    </source>
</reference>
<evidence type="ECO:0000313" key="3">
    <source>
        <dbReference type="Proteomes" id="UP000196125"/>
    </source>
</evidence>
<dbReference type="OrthoDB" id="569000at2"/>
<dbReference type="Pfam" id="PF20551">
    <property type="entry name" value="DUF6765"/>
    <property type="match status" value="1"/>
</dbReference>
<gene>
    <name evidence="1" type="ORF">SBX37_21375</name>
    <name evidence="2" type="ORF">VIM7927_03453</name>
</gene>
<dbReference type="Proteomes" id="UP000196125">
    <property type="component" value="Unassembled WGS sequence"/>
</dbReference>
<name>A0A1Y6IWS9_9VIBR</name>
<dbReference type="Proteomes" id="UP001283366">
    <property type="component" value="Unassembled WGS sequence"/>
</dbReference>
<organism evidence="2 3">
    <name type="scientific">Vibrio mangrovi</name>
    <dbReference type="NCBI Taxonomy" id="474394"/>
    <lineage>
        <taxon>Bacteria</taxon>
        <taxon>Pseudomonadati</taxon>
        <taxon>Pseudomonadota</taxon>
        <taxon>Gammaproteobacteria</taxon>
        <taxon>Vibrionales</taxon>
        <taxon>Vibrionaceae</taxon>
        <taxon>Vibrio</taxon>
    </lineage>
</organism>
<evidence type="ECO:0000313" key="4">
    <source>
        <dbReference type="Proteomes" id="UP001283366"/>
    </source>
</evidence>
<evidence type="ECO:0000313" key="1">
    <source>
        <dbReference type="EMBL" id="MDW6005425.1"/>
    </source>
</evidence>